<dbReference type="Proteomes" id="UP001054945">
    <property type="component" value="Unassembled WGS sequence"/>
</dbReference>
<dbReference type="AlphaFoldDB" id="A0AAV4NTG8"/>
<sequence>MDIESNRSHLYYVCKNPIHGRWLDQKQRDISYSSWRSKFRNMLSFLFSPIAKLSPCFKRSGVFSTLKNIELRHQISSRKQGRLTHSPALSHHPRSTSRRIRGSPGPTEEEQFLRGTMCGPLTNSESSFFFILSVIRMFENRDSFFYFFRDTLQGENSRPPTKLCNEVRVALLTLQLYLITRDGHLKESEDPGDPLRENSFQKKQFVGH</sequence>
<accession>A0AAV4NTG8</accession>
<reference evidence="2 3" key="1">
    <citation type="submission" date="2021-06" db="EMBL/GenBank/DDBJ databases">
        <title>Caerostris extrusa draft genome.</title>
        <authorList>
            <person name="Kono N."/>
            <person name="Arakawa K."/>
        </authorList>
    </citation>
    <scope>NUCLEOTIDE SEQUENCE [LARGE SCALE GENOMIC DNA]</scope>
</reference>
<evidence type="ECO:0000256" key="1">
    <source>
        <dbReference type="SAM" id="MobiDB-lite"/>
    </source>
</evidence>
<evidence type="ECO:0000313" key="2">
    <source>
        <dbReference type="EMBL" id="GIX87231.1"/>
    </source>
</evidence>
<protein>
    <recommendedName>
        <fullName evidence="4">Maturase K</fullName>
    </recommendedName>
</protein>
<dbReference type="EMBL" id="BPLR01021217">
    <property type="protein sequence ID" value="GIX87231.1"/>
    <property type="molecule type" value="Genomic_DNA"/>
</dbReference>
<organism evidence="2 3">
    <name type="scientific">Caerostris extrusa</name>
    <name type="common">Bark spider</name>
    <name type="synonym">Caerostris bankana</name>
    <dbReference type="NCBI Taxonomy" id="172846"/>
    <lineage>
        <taxon>Eukaryota</taxon>
        <taxon>Metazoa</taxon>
        <taxon>Ecdysozoa</taxon>
        <taxon>Arthropoda</taxon>
        <taxon>Chelicerata</taxon>
        <taxon>Arachnida</taxon>
        <taxon>Araneae</taxon>
        <taxon>Araneomorphae</taxon>
        <taxon>Entelegynae</taxon>
        <taxon>Araneoidea</taxon>
        <taxon>Araneidae</taxon>
        <taxon>Caerostris</taxon>
    </lineage>
</organism>
<feature type="region of interest" description="Disordered" evidence="1">
    <location>
        <begin position="185"/>
        <end position="208"/>
    </location>
</feature>
<feature type="compositionally biased region" description="Basic residues" evidence="1">
    <location>
        <begin position="91"/>
        <end position="101"/>
    </location>
</feature>
<proteinExistence type="predicted"/>
<gene>
    <name evidence="2" type="ORF">CEXT_38351</name>
</gene>
<comment type="caution">
    <text evidence="2">The sequence shown here is derived from an EMBL/GenBank/DDBJ whole genome shotgun (WGS) entry which is preliminary data.</text>
</comment>
<feature type="region of interest" description="Disordered" evidence="1">
    <location>
        <begin position="76"/>
        <end position="111"/>
    </location>
</feature>
<feature type="compositionally biased region" description="Basic and acidic residues" evidence="1">
    <location>
        <begin position="185"/>
        <end position="200"/>
    </location>
</feature>
<evidence type="ECO:0000313" key="3">
    <source>
        <dbReference type="Proteomes" id="UP001054945"/>
    </source>
</evidence>
<name>A0AAV4NTG8_CAEEX</name>
<evidence type="ECO:0008006" key="4">
    <source>
        <dbReference type="Google" id="ProtNLM"/>
    </source>
</evidence>
<keyword evidence="3" id="KW-1185">Reference proteome</keyword>